<evidence type="ECO:0000256" key="4">
    <source>
        <dbReference type="ARBA" id="ARBA00022723"/>
    </source>
</evidence>
<dbReference type="GO" id="GO:0005506">
    <property type="term" value="F:iron ion binding"/>
    <property type="evidence" value="ECO:0007669"/>
    <property type="project" value="InterPro"/>
</dbReference>
<evidence type="ECO:0000256" key="9">
    <source>
        <dbReference type="RuleBase" id="RU000461"/>
    </source>
</evidence>
<dbReference type="STRING" id="287986.DV20_06910"/>
<evidence type="ECO:0000313" key="10">
    <source>
        <dbReference type="EMBL" id="KDN22759.1"/>
    </source>
</evidence>
<dbReference type="InterPro" id="IPR002397">
    <property type="entry name" value="Cyt_P450_B"/>
</dbReference>
<evidence type="ECO:0000313" key="11">
    <source>
        <dbReference type="Proteomes" id="UP000027345"/>
    </source>
</evidence>
<keyword evidence="6 9" id="KW-0408">Iron</keyword>
<dbReference type="CDD" id="cd11029">
    <property type="entry name" value="CYP107-like"/>
    <property type="match status" value="1"/>
</dbReference>
<dbReference type="PROSITE" id="PS00086">
    <property type="entry name" value="CYTOCHROME_P450"/>
    <property type="match status" value="1"/>
</dbReference>
<dbReference type="Pfam" id="PF00067">
    <property type="entry name" value="p450"/>
    <property type="match status" value="1"/>
</dbReference>
<dbReference type="EMBL" id="JMQI01000014">
    <property type="protein sequence ID" value="KDN22759.1"/>
    <property type="molecule type" value="Genomic_DNA"/>
</dbReference>
<dbReference type="Proteomes" id="UP000027345">
    <property type="component" value="Unassembled WGS sequence"/>
</dbReference>
<keyword evidence="11" id="KW-1185">Reference proteome</keyword>
<keyword evidence="7 9" id="KW-0503">Monooxygenase</keyword>
<evidence type="ECO:0000256" key="2">
    <source>
        <dbReference type="ARBA" id="ARBA00010617"/>
    </source>
</evidence>
<keyword evidence="3 9" id="KW-0349">Heme</keyword>
<dbReference type="PANTHER" id="PTHR46696">
    <property type="entry name" value="P450, PUTATIVE (EUROFUNG)-RELATED"/>
    <property type="match status" value="1"/>
</dbReference>
<keyword evidence="5 9" id="KW-0560">Oxidoreductase</keyword>
<evidence type="ECO:0000256" key="8">
    <source>
        <dbReference type="ARBA" id="ARBA00055433"/>
    </source>
</evidence>
<dbReference type="GO" id="GO:0016705">
    <property type="term" value="F:oxidoreductase activity, acting on paired donors, with incorporation or reduction of molecular oxygen"/>
    <property type="evidence" value="ECO:0007669"/>
    <property type="project" value="InterPro"/>
</dbReference>
<dbReference type="InterPro" id="IPR017972">
    <property type="entry name" value="Cyt_P450_CS"/>
</dbReference>
<sequence>MSAEDAPRVPLEATELTNPPQLLAKLGTDSPIHKVSMPDGMPAWLVTGYREARRALSDPRLARSDKVADPTLKPYLALYNDDFFRHSMVFNDRPDHTRMKKLVSQAFTPRYMENLRPRVQQITDRLLDGIAAAGTAEVVEDLAIPLPNEVICEWFGVPMSDRAEFREYCGIVTGLGEVTDQNDIFQAGRWFDDYLTKLIAQRKETGGEDMISAILSGQEGNATLSDIELRSNIFLMLIGSVETAVNMIANGILALLRNPEQLAALRANPDLVPKAIEEILRVDPPVVTVTYHFAKAEVTIGDVVVQPGEHVAISLTATNYDARDFPEPGKFDLERQTPHLAFSHGIHFCLGAPLARLEGEIFFKSLLARFSDIQLAIPEGDLGWKPSYFVHRLNELPIRFTEASAAAAA</sequence>
<evidence type="ECO:0000256" key="5">
    <source>
        <dbReference type="ARBA" id="ARBA00023002"/>
    </source>
</evidence>
<comment type="pathway">
    <text evidence="1">Antibiotic biosynthesis; vancomycin biosynthesis.</text>
</comment>
<evidence type="ECO:0000256" key="3">
    <source>
        <dbReference type="ARBA" id="ARBA00022617"/>
    </source>
</evidence>
<dbReference type="InterPro" id="IPR036396">
    <property type="entry name" value="Cyt_P450_sf"/>
</dbReference>
<gene>
    <name evidence="10" type="ORF">DV20_06910</name>
</gene>
<evidence type="ECO:0000256" key="6">
    <source>
        <dbReference type="ARBA" id="ARBA00023004"/>
    </source>
</evidence>
<dbReference type="PANTHER" id="PTHR46696:SF1">
    <property type="entry name" value="CYTOCHROME P450 YJIB-RELATED"/>
    <property type="match status" value="1"/>
</dbReference>
<dbReference type="GO" id="GO:0004497">
    <property type="term" value="F:monooxygenase activity"/>
    <property type="evidence" value="ECO:0007669"/>
    <property type="project" value="UniProtKB-KW"/>
</dbReference>
<dbReference type="OrthoDB" id="5500002at2"/>
<dbReference type="Gene3D" id="1.10.630.10">
    <property type="entry name" value="Cytochrome P450"/>
    <property type="match status" value="1"/>
</dbReference>
<comment type="similarity">
    <text evidence="2 9">Belongs to the cytochrome P450 family.</text>
</comment>
<evidence type="ECO:0000256" key="7">
    <source>
        <dbReference type="ARBA" id="ARBA00023033"/>
    </source>
</evidence>
<organism evidence="10 11">
    <name type="scientific">Amycolatopsis rifamycinica</name>
    <dbReference type="NCBI Taxonomy" id="287986"/>
    <lineage>
        <taxon>Bacteria</taxon>
        <taxon>Bacillati</taxon>
        <taxon>Actinomycetota</taxon>
        <taxon>Actinomycetes</taxon>
        <taxon>Pseudonocardiales</taxon>
        <taxon>Pseudonocardiaceae</taxon>
        <taxon>Amycolatopsis</taxon>
    </lineage>
</organism>
<evidence type="ECO:0000256" key="1">
    <source>
        <dbReference type="ARBA" id="ARBA00004660"/>
    </source>
</evidence>
<dbReference type="FunFam" id="1.10.630.10:FF:000018">
    <property type="entry name" value="Cytochrome P450 monooxygenase"/>
    <property type="match status" value="1"/>
</dbReference>
<reference evidence="10 11" key="1">
    <citation type="submission" date="2014-05" db="EMBL/GenBank/DDBJ databases">
        <title>Draft genome sequence of Amycolatopsis rifamycinica DSM 46095.</title>
        <authorList>
            <person name="Lal R."/>
            <person name="Saxena A."/>
            <person name="Kumari R."/>
            <person name="Mukherjee U."/>
            <person name="Singh P."/>
            <person name="Sangwan N."/>
            <person name="Mahato N.K."/>
        </authorList>
    </citation>
    <scope>NUCLEOTIDE SEQUENCE [LARGE SCALE GENOMIC DNA]</scope>
    <source>
        <strain evidence="10 11">DSM 46095</strain>
    </source>
</reference>
<evidence type="ECO:0008006" key="12">
    <source>
        <dbReference type="Google" id="ProtNLM"/>
    </source>
</evidence>
<comment type="caution">
    <text evidence="10">The sequence shown here is derived from an EMBL/GenBank/DDBJ whole genome shotgun (WGS) entry which is preliminary data.</text>
</comment>
<proteinExistence type="inferred from homology"/>
<keyword evidence="4 9" id="KW-0479">Metal-binding</keyword>
<dbReference type="GO" id="GO:0020037">
    <property type="term" value="F:heme binding"/>
    <property type="evidence" value="ECO:0007669"/>
    <property type="project" value="InterPro"/>
</dbReference>
<comment type="function">
    <text evidence="8">Involved in the coupling of aromatic side chains of the heptapeptide of vancomycin.</text>
</comment>
<protein>
    <recommendedName>
        <fullName evidence="12">Cytochrome P450</fullName>
    </recommendedName>
</protein>
<accession>A0A066UF39</accession>
<name>A0A066UF39_9PSEU</name>
<dbReference type="AlphaFoldDB" id="A0A066UF39"/>
<dbReference type="PRINTS" id="PR00359">
    <property type="entry name" value="BP450"/>
</dbReference>
<dbReference type="RefSeq" id="WP_043777408.1">
    <property type="nucleotide sequence ID" value="NZ_JMQI01000014.1"/>
</dbReference>
<dbReference type="eggNOG" id="COG2124">
    <property type="taxonomic scope" value="Bacteria"/>
</dbReference>
<dbReference type="SUPFAM" id="SSF48264">
    <property type="entry name" value="Cytochrome P450"/>
    <property type="match status" value="1"/>
</dbReference>
<dbReference type="InterPro" id="IPR001128">
    <property type="entry name" value="Cyt_P450"/>
</dbReference>